<dbReference type="EMBL" id="CP006644">
    <property type="protein sequence ID" value="AHE55816.1"/>
    <property type="molecule type" value="Genomic_DNA"/>
</dbReference>
<dbReference type="Proteomes" id="UP000018851">
    <property type="component" value="Chromosome"/>
</dbReference>
<dbReference type="OrthoDB" id="7472140at2"/>
<dbReference type="eggNOG" id="ENOG50310XY">
    <property type="taxonomic scope" value="Bacteria"/>
</dbReference>
<organism evidence="1 2">
    <name type="scientific">Sphingomonas sanxanigenens DSM 19645 = NX02</name>
    <dbReference type="NCBI Taxonomy" id="1123269"/>
    <lineage>
        <taxon>Bacteria</taxon>
        <taxon>Pseudomonadati</taxon>
        <taxon>Pseudomonadota</taxon>
        <taxon>Alphaproteobacteria</taxon>
        <taxon>Sphingomonadales</taxon>
        <taxon>Sphingomonadaceae</taxon>
        <taxon>Sphingomonas</taxon>
    </lineage>
</organism>
<evidence type="ECO:0008006" key="3">
    <source>
        <dbReference type="Google" id="ProtNLM"/>
    </source>
</evidence>
<dbReference type="KEGG" id="ssan:NX02_20875"/>
<gene>
    <name evidence="1" type="ORF">NX02_20875</name>
</gene>
<evidence type="ECO:0000313" key="1">
    <source>
        <dbReference type="EMBL" id="AHE55816.1"/>
    </source>
</evidence>
<evidence type="ECO:0000313" key="2">
    <source>
        <dbReference type="Proteomes" id="UP000018851"/>
    </source>
</evidence>
<proteinExistence type="predicted"/>
<dbReference type="AlphaFoldDB" id="W0AFC4"/>
<accession>W0AFC4</accession>
<dbReference type="HOGENOM" id="CLU_1823386_0_0_5"/>
<sequence length="139" mass="15090">MPQPLDTVLALAQANVRLGLQLADGWRDTGQKLADIGRRCVTEAADEARDALGKTAGDALPSKPRTGCWQDIIDETEVLHLFQVNRAEAAVDAWRESVGKALHSEGNLPFETFVNVWLELAKLASGAGKRRMAGFPLPE</sequence>
<protein>
    <recommendedName>
        <fullName evidence="3">Phasin domain-containing protein</fullName>
    </recommendedName>
</protein>
<keyword evidence="2" id="KW-1185">Reference proteome</keyword>
<dbReference type="PATRIC" id="fig|1123269.5.peg.4084"/>
<dbReference type="RefSeq" id="WP_053000682.1">
    <property type="nucleotide sequence ID" value="NZ_CP006644.1"/>
</dbReference>
<reference evidence="1 2" key="1">
    <citation type="submission" date="2013-07" db="EMBL/GenBank/DDBJ databases">
        <title>Completed genome of Sphingomonas sanxanigenens NX02.</title>
        <authorList>
            <person name="Ma T."/>
            <person name="Huang H."/>
            <person name="Wu M."/>
            <person name="Li X."/>
            <person name="Li G."/>
        </authorList>
    </citation>
    <scope>NUCLEOTIDE SEQUENCE [LARGE SCALE GENOMIC DNA]</scope>
    <source>
        <strain evidence="1 2">NX02</strain>
    </source>
</reference>
<dbReference type="STRING" id="1123269.NX02_20875"/>
<name>W0AFC4_9SPHN</name>